<keyword evidence="8" id="KW-1185">Reference proteome</keyword>
<dbReference type="GO" id="GO:1990961">
    <property type="term" value="P:xenobiotic detoxification by transmembrane export across the plasma membrane"/>
    <property type="evidence" value="ECO:0007669"/>
    <property type="project" value="InterPro"/>
</dbReference>
<dbReference type="GO" id="GO:0016020">
    <property type="term" value="C:membrane"/>
    <property type="evidence" value="ECO:0007669"/>
    <property type="project" value="UniProtKB-SubCell"/>
</dbReference>
<keyword evidence="3 6" id="KW-0812">Transmembrane</keyword>
<evidence type="ECO:0000256" key="5">
    <source>
        <dbReference type="ARBA" id="ARBA00023136"/>
    </source>
</evidence>
<gene>
    <name evidence="7" type="ORF">FPE_LOCUS34909</name>
</gene>
<dbReference type="GO" id="GO:0015297">
    <property type="term" value="F:antiporter activity"/>
    <property type="evidence" value="ECO:0007669"/>
    <property type="project" value="InterPro"/>
</dbReference>
<keyword evidence="5 6" id="KW-0472">Membrane</keyword>
<evidence type="ECO:0000313" key="8">
    <source>
        <dbReference type="Proteomes" id="UP000834106"/>
    </source>
</evidence>
<comment type="subcellular location">
    <subcellularLocation>
        <location evidence="1">Membrane</location>
        <topology evidence="1">Multi-pass membrane protein</topology>
    </subcellularLocation>
</comment>
<dbReference type="InterPro" id="IPR002528">
    <property type="entry name" value="MATE_fam"/>
</dbReference>
<reference evidence="7" key="1">
    <citation type="submission" date="2023-05" db="EMBL/GenBank/DDBJ databases">
        <authorList>
            <person name="Huff M."/>
        </authorList>
    </citation>
    <scope>NUCLEOTIDE SEQUENCE</scope>
</reference>
<dbReference type="CDD" id="cd13132">
    <property type="entry name" value="MATE_eukaryotic"/>
    <property type="match status" value="1"/>
</dbReference>
<dbReference type="Proteomes" id="UP000834106">
    <property type="component" value="Chromosome 23"/>
</dbReference>
<protein>
    <submittedName>
        <fullName evidence="7">Uncharacterized protein</fullName>
    </submittedName>
</protein>
<organism evidence="7 8">
    <name type="scientific">Fraxinus pennsylvanica</name>
    <dbReference type="NCBI Taxonomy" id="56036"/>
    <lineage>
        <taxon>Eukaryota</taxon>
        <taxon>Viridiplantae</taxon>
        <taxon>Streptophyta</taxon>
        <taxon>Embryophyta</taxon>
        <taxon>Tracheophyta</taxon>
        <taxon>Spermatophyta</taxon>
        <taxon>Magnoliopsida</taxon>
        <taxon>eudicotyledons</taxon>
        <taxon>Gunneridae</taxon>
        <taxon>Pentapetalae</taxon>
        <taxon>asterids</taxon>
        <taxon>lamiids</taxon>
        <taxon>Lamiales</taxon>
        <taxon>Oleaceae</taxon>
        <taxon>Oleeae</taxon>
        <taxon>Fraxinus</taxon>
    </lineage>
</organism>
<dbReference type="InterPro" id="IPR045069">
    <property type="entry name" value="MATE_euk"/>
</dbReference>
<name>A0AAD2EEB0_9LAMI</name>
<dbReference type="NCBIfam" id="TIGR00797">
    <property type="entry name" value="matE"/>
    <property type="match status" value="1"/>
</dbReference>
<dbReference type="GO" id="GO:0042910">
    <property type="term" value="F:xenobiotic transmembrane transporter activity"/>
    <property type="evidence" value="ECO:0007669"/>
    <property type="project" value="InterPro"/>
</dbReference>
<feature type="transmembrane region" description="Helical" evidence="6">
    <location>
        <begin position="206"/>
        <end position="230"/>
    </location>
</feature>
<dbReference type="PANTHER" id="PTHR11206">
    <property type="entry name" value="MULTIDRUG RESISTANCE PROTEIN"/>
    <property type="match status" value="1"/>
</dbReference>
<feature type="transmembrane region" description="Helical" evidence="6">
    <location>
        <begin position="162"/>
        <end position="186"/>
    </location>
</feature>
<feature type="transmembrane region" description="Helical" evidence="6">
    <location>
        <begin position="88"/>
        <end position="112"/>
    </location>
</feature>
<comment type="similarity">
    <text evidence="2">Belongs to the multi antimicrobial extrusion (MATE) (TC 2.A.66.1) family.</text>
</comment>
<accession>A0AAD2EEB0</accession>
<feature type="transmembrane region" description="Helical" evidence="6">
    <location>
        <begin position="44"/>
        <end position="67"/>
    </location>
</feature>
<keyword evidence="4 6" id="KW-1133">Transmembrane helix</keyword>
<feature type="transmembrane region" description="Helical" evidence="6">
    <location>
        <begin position="12"/>
        <end position="32"/>
    </location>
</feature>
<evidence type="ECO:0000256" key="4">
    <source>
        <dbReference type="ARBA" id="ARBA00022989"/>
    </source>
</evidence>
<evidence type="ECO:0000256" key="3">
    <source>
        <dbReference type="ARBA" id="ARBA00022692"/>
    </source>
</evidence>
<dbReference type="AlphaFoldDB" id="A0AAD2EEB0"/>
<feature type="transmembrane region" description="Helical" evidence="6">
    <location>
        <begin position="265"/>
        <end position="286"/>
    </location>
</feature>
<evidence type="ECO:0000256" key="1">
    <source>
        <dbReference type="ARBA" id="ARBA00004141"/>
    </source>
</evidence>
<evidence type="ECO:0000256" key="2">
    <source>
        <dbReference type="ARBA" id="ARBA00010199"/>
    </source>
</evidence>
<sequence length="319" mass="34860">MQMYLQAQQKNGIVAWLSILQLLIHVPLSWLFVNHLNWGVDGAMGALCISSWFVVFGECAYIFGGWCPHTWSGFSTAAFKDIFPVIKLSISSGVMVCLELWYNSILVLLAGYMSNAEVAISAFSICLNINGWEFMICLGFLGAACVRIANELGRGDAKATKFSIKVLITTSIVIGVFFTIICLVFGNKLGYLFTNDVEVAKTVSDLSLLLAISVLLNSIYPVLSGVAVGAGLQGTVAIINLCCFYVIGIPIGALLGYVAHLQVEGIWIGMNLGVFTQTLALSYMAWKTDWDKQVKIASERLEKFYLKSSEEPNHKNGHA</sequence>
<evidence type="ECO:0000313" key="7">
    <source>
        <dbReference type="EMBL" id="CAI9787479.1"/>
    </source>
</evidence>
<dbReference type="EMBL" id="OU503058">
    <property type="protein sequence ID" value="CAI9787479.1"/>
    <property type="molecule type" value="Genomic_DNA"/>
</dbReference>
<proteinExistence type="inferred from homology"/>
<dbReference type="Pfam" id="PF01554">
    <property type="entry name" value="MatE"/>
    <property type="match status" value="1"/>
</dbReference>
<evidence type="ECO:0000256" key="6">
    <source>
        <dbReference type="SAM" id="Phobius"/>
    </source>
</evidence>
<feature type="transmembrane region" description="Helical" evidence="6">
    <location>
        <begin position="237"/>
        <end position="259"/>
    </location>
</feature>